<feature type="region of interest" description="Disordered" evidence="1">
    <location>
        <begin position="241"/>
        <end position="261"/>
    </location>
</feature>
<feature type="compositionally biased region" description="Polar residues" evidence="1">
    <location>
        <begin position="352"/>
        <end position="376"/>
    </location>
</feature>
<keyword evidence="2" id="KW-0812">Transmembrane</keyword>
<sequence>MSTGTPATTTSTTTSWDLRAIEMPLDTSNTALMEFLRTATAQTATSPTTTSSQLPSPATGSNVCGLPGYFECGGEFPGCCPIGYACGNGDRCLYQTRGPIPRLEAVGRCPGVDGYGACHEEAGGGCCPGYYACFGSGCILTQKLSKAPVTFSYDTATATGEVKLYIYTVFTYPTSVDMIVDRHQTRDTTTSTGSFGGSDSLLPGVTGAAAIAIIVSSTIVGLMLLLALYFFIRRRRQKRRKQRELDTDEKGERDSPYSTLELNQKAHLHEADAERHKVELPSDQNAAWELEDTSYTPELWSSHGRAELELEPDVPIKDDMEVTVTPVSPSDTSETGQKPPSTPSPVSPLDTPETTKSSPEGTTSVSPAATAKTVSHPSEKPPPR</sequence>
<keyword evidence="4" id="KW-1185">Reference proteome</keyword>
<feature type="compositionally biased region" description="Basic and acidic residues" evidence="1">
    <location>
        <begin position="310"/>
        <end position="320"/>
    </location>
</feature>
<dbReference type="EMBL" id="JAULSY010000020">
    <property type="protein sequence ID" value="KAK0671494.1"/>
    <property type="molecule type" value="Genomic_DNA"/>
</dbReference>
<keyword evidence="2" id="KW-1133">Transmembrane helix</keyword>
<feature type="region of interest" description="Disordered" evidence="1">
    <location>
        <begin position="310"/>
        <end position="384"/>
    </location>
</feature>
<dbReference type="AlphaFoldDB" id="A0AA40DDX4"/>
<proteinExistence type="predicted"/>
<comment type="caution">
    <text evidence="3">The sequence shown here is derived from an EMBL/GenBank/DDBJ whole genome shotgun (WGS) entry which is preliminary data.</text>
</comment>
<evidence type="ECO:0000313" key="3">
    <source>
        <dbReference type="EMBL" id="KAK0671494.1"/>
    </source>
</evidence>
<dbReference type="Proteomes" id="UP001174997">
    <property type="component" value="Unassembled WGS sequence"/>
</dbReference>
<feature type="transmembrane region" description="Helical" evidence="2">
    <location>
        <begin position="208"/>
        <end position="232"/>
    </location>
</feature>
<protein>
    <submittedName>
        <fullName evidence="3">Uncharacterized protein</fullName>
    </submittedName>
</protein>
<evidence type="ECO:0000256" key="2">
    <source>
        <dbReference type="SAM" id="Phobius"/>
    </source>
</evidence>
<evidence type="ECO:0000313" key="4">
    <source>
        <dbReference type="Proteomes" id="UP001174997"/>
    </source>
</evidence>
<accession>A0AA40DDX4</accession>
<gene>
    <name evidence="3" type="ORF">QBC41DRAFT_344537</name>
</gene>
<name>A0AA40DDX4_9PEZI</name>
<feature type="compositionally biased region" description="Polar residues" evidence="1">
    <location>
        <begin position="325"/>
        <end position="339"/>
    </location>
</feature>
<keyword evidence="2" id="KW-0472">Membrane</keyword>
<organism evidence="3 4">
    <name type="scientific">Cercophora samala</name>
    <dbReference type="NCBI Taxonomy" id="330535"/>
    <lineage>
        <taxon>Eukaryota</taxon>
        <taxon>Fungi</taxon>
        <taxon>Dikarya</taxon>
        <taxon>Ascomycota</taxon>
        <taxon>Pezizomycotina</taxon>
        <taxon>Sordariomycetes</taxon>
        <taxon>Sordariomycetidae</taxon>
        <taxon>Sordariales</taxon>
        <taxon>Lasiosphaeriaceae</taxon>
        <taxon>Cercophora</taxon>
    </lineage>
</organism>
<evidence type="ECO:0000256" key="1">
    <source>
        <dbReference type="SAM" id="MobiDB-lite"/>
    </source>
</evidence>
<reference evidence="3" key="1">
    <citation type="submission" date="2023-06" db="EMBL/GenBank/DDBJ databases">
        <title>Genome-scale phylogeny and comparative genomics of the fungal order Sordariales.</title>
        <authorList>
            <consortium name="Lawrence Berkeley National Laboratory"/>
            <person name="Hensen N."/>
            <person name="Bonometti L."/>
            <person name="Westerberg I."/>
            <person name="Brannstrom I.O."/>
            <person name="Guillou S."/>
            <person name="Cros-Aarteil S."/>
            <person name="Calhoun S."/>
            <person name="Haridas S."/>
            <person name="Kuo A."/>
            <person name="Mondo S."/>
            <person name="Pangilinan J."/>
            <person name="Riley R."/>
            <person name="Labutti K."/>
            <person name="Andreopoulos B."/>
            <person name="Lipzen A."/>
            <person name="Chen C."/>
            <person name="Yanf M."/>
            <person name="Daum C."/>
            <person name="Ng V."/>
            <person name="Clum A."/>
            <person name="Steindorff A."/>
            <person name="Ohm R."/>
            <person name="Martin F."/>
            <person name="Silar P."/>
            <person name="Natvig D."/>
            <person name="Lalanne C."/>
            <person name="Gautier V."/>
            <person name="Ament-Velasquez S.L."/>
            <person name="Kruys A."/>
            <person name="Hutchinson M.I."/>
            <person name="Powell A.J."/>
            <person name="Barry K."/>
            <person name="Miller A.N."/>
            <person name="Grigoriev I.V."/>
            <person name="Debuchy R."/>
            <person name="Gladieux P."/>
            <person name="Thoren M.H."/>
            <person name="Johannesson H."/>
        </authorList>
    </citation>
    <scope>NUCLEOTIDE SEQUENCE</scope>
    <source>
        <strain evidence="3">CBS 307.81</strain>
    </source>
</reference>
<feature type="compositionally biased region" description="Basic and acidic residues" evidence="1">
    <location>
        <begin position="243"/>
        <end position="255"/>
    </location>
</feature>